<dbReference type="PRINTS" id="PR00413">
    <property type="entry name" value="HADHALOGNASE"/>
</dbReference>
<dbReference type="InterPro" id="IPR041492">
    <property type="entry name" value="HAD_2"/>
</dbReference>
<dbReference type="EMBL" id="JBHSTQ010000011">
    <property type="protein sequence ID" value="MFC6387176.1"/>
    <property type="molecule type" value="Genomic_DNA"/>
</dbReference>
<evidence type="ECO:0000313" key="1">
    <source>
        <dbReference type="EMBL" id="MFC6387176.1"/>
    </source>
</evidence>
<dbReference type="Gene3D" id="1.10.150.240">
    <property type="entry name" value="Putative phosphatase, domain 2"/>
    <property type="match status" value="1"/>
</dbReference>
<accession>A0ABW1WHP2</accession>
<comment type="caution">
    <text evidence="1">The sequence shown here is derived from an EMBL/GenBank/DDBJ whole genome shotgun (WGS) entry which is preliminary data.</text>
</comment>
<dbReference type="SFLD" id="SFLDG01135">
    <property type="entry name" value="C1.5.6:_HAD__Beta-PGM__Phospha"/>
    <property type="match status" value="1"/>
</dbReference>
<dbReference type="InterPro" id="IPR006439">
    <property type="entry name" value="HAD-SF_hydro_IA"/>
</dbReference>
<dbReference type="Pfam" id="PF13419">
    <property type="entry name" value="HAD_2"/>
    <property type="match status" value="1"/>
</dbReference>
<keyword evidence="1" id="KW-0378">Hydrolase</keyword>
<dbReference type="SFLD" id="SFLDS00003">
    <property type="entry name" value="Haloacid_Dehalogenase"/>
    <property type="match status" value="1"/>
</dbReference>
<dbReference type="InterPro" id="IPR023214">
    <property type="entry name" value="HAD_sf"/>
</dbReference>
<dbReference type="RefSeq" id="WP_253076809.1">
    <property type="nucleotide sequence ID" value="NZ_JAMXWN010000011.1"/>
</dbReference>
<dbReference type="PANTHER" id="PTHR43434:SF26">
    <property type="entry name" value="PYROPHOSPHATASE PPAX"/>
    <property type="match status" value="1"/>
</dbReference>
<protein>
    <submittedName>
        <fullName evidence="1">Pyrophosphatase PpaX</fullName>
        <ecNumber evidence="1">3.6.1.1</ecNumber>
    </submittedName>
</protein>
<sequence length="217" mass="24535">MLIHTVLFDLDGTLIDTNNLILTSFQYTLDRYFPGKYTRDDLIPFIGESLEKSFDSVSPALRDEMVDVYREHNSRHHDQLVREFPRVRETLEQLKAEGCKLGVVSTKRRDMVERGLHVTQMGNFFETVVTSDDVHQLKPNPEPVEKAMHALSAMTDSTLMVGDSPADILAGERAHVRTAAVGWSLKGRAMLEQLNPDYLLNNMHDLLGIVRTADVAL</sequence>
<dbReference type="CDD" id="cd02616">
    <property type="entry name" value="HAD_PPase"/>
    <property type="match status" value="1"/>
</dbReference>
<dbReference type="GO" id="GO:0004427">
    <property type="term" value="F:inorganic diphosphate phosphatase activity"/>
    <property type="evidence" value="ECO:0007669"/>
    <property type="project" value="UniProtKB-EC"/>
</dbReference>
<dbReference type="EC" id="3.6.1.1" evidence="1"/>
<reference evidence="2" key="1">
    <citation type="journal article" date="2019" name="Int. J. Syst. Evol. Microbiol.">
        <title>The Global Catalogue of Microorganisms (GCM) 10K type strain sequencing project: providing services to taxonomists for standard genome sequencing and annotation.</title>
        <authorList>
            <consortium name="The Broad Institute Genomics Platform"/>
            <consortium name="The Broad Institute Genome Sequencing Center for Infectious Disease"/>
            <person name="Wu L."/>
            <person name="Ma J."/>
        </authorList>
    </citation>
    <scope>NUCLEOTIDE SEQUENCE [LARGE SCALE GENOMIC DNA]</scope>
    <source>
        <strain evidence="2">CCUG 42001</strain>
    </source>
</reference>
<dbReference type="InterPro" id="IPR050155">
    <property type="entry name" value="HAD-like_hydrolase_sf"/>
</dbReference>
<dbReference type="NCBIfam" id="NF009804">
    <property type="entry name" value="PRK13288.1"/>
    <property type="match status" value="1"/>
</dbReference>
<dbReference type="Proteomes" id="UP001596267">
    <property type="component" value="Unassembled WGS sequence"/>
</dbReference>
<dbReference type="NCBIfam" id="TIGR01549">
    <property type="entry name" value="HAD-SF-IA-v1"/>
    <property type="match status" value="1"/>
</dbReference>
<dbReference type="SUPFAM" id="SSF56784">
    <property type="entry name" value="HAD-like"/>
    <property type="match status" value="1"/>
</dbReference>
<dbReference type="PANTHER" id="PTHR43434">
    <property type="entry name" value="PHOSPHOGLYCOLATE PHOSPHATASE"/>
    <property type="match status" value="1"/>
</dbReference>
<keyword evidence="2" id="KW-1185">Reference proteome</keyword>
<name>A0ABW1WHP2_9BACL</name>
<dbReference type="InterPro" id="IPR023198">
    <property type="entry name" value="PGP-like_dom2"/>
</dbReference>
<organism evidence="1 2">
    <name type="scientific">Sporolactobacillus kofuensis</name>
    <dbReference type="NCBI Taxonomy" id="269672"/>
    <lineage>
        <taxon>Bacteria</taxon>
        <taxon>Bacillati</taxon>
        <taxon>Bacillota</taxon>
        <taxon>Bacilli</taxon>
        <taxon>Bacillales</taxon>
        <taxon>Sporolactobacillaceae</taxon>
        <taxon>Sporolactobacillus</taxon>
    </lineage>
</organism>
<dbReference type="Gene3D" id="3.40.50.1000">
    <property type="entry name" value="HAD superfamily/HAD-like"/>
    <property type="match status" value="1"/>
</dbReference>
<gene>
    <name evidence="1" type="primary">ppaX</name>
    <name evidence="1" type="ORF">ACFP7A_11225</name>
</gene>
<proteinExistence type="predicted"/>
<dbReference type="InterPro" id="IPR036412">
    <property type="entry name" value="HAD-like_sf"/>
</dbReference>
<evidence type="ECO:0000313" key="2">
    <source>
        <dbReference type="Proteomes" id="UP001596267"/>
    </source>
</evidence>
<dbReference type="SFLD" id="SFLDG01129">
    <property type="entry name" value="C1.5:_HAD__Beta-PGM__Phosphata"/>
    <property type="match status" value="1"/>
</dbReference>